<dbReference type="GeneID" id="20236702"/>
<dbReference type="HOGENOM" id="CLU_714317_0_0_1"/>
<proteinExistence type="predicted"/>
<feature type="compositionally biased region" description="Polar residues" evidence="1">
    <location>
        <begin position="173"/>
        <end position="188"/>
    </location>
</feature>
<keyword evidence="2" id="KW-1133">Transmembrane helix</keyword>
<dbReference type="CTD" id="20236702"/>
<keyword evidence="4" id="KW-1185">Reference proteome</keyword>
<evidence type="ECO:0000313" key="3">
    <source>
        <dbReference type="EMBL" id="ESO84087.1"/>
    </source>
</evidence>
<dbReference type="AlphaFoldDB" id="V3ZIN1"/>
<evidence type="ECO:0000313" key="4">
    <source>
        <dbReference type="Proteomes" id="UP000030746"/>
    </source>
</evidence>
<feature type="transmembrane region" description="Helical" evidence="2">
    <location>
        <begin position="91"/>
        <end position="113"/>
    </location>
</feature>
<protein>
    <submittedName>
        <fullName evidence="3">Uncharacterized protein</fullName>
    </submittedName>
</protein>
<dbReference type="Proteomes" id="UP000030746">
    <property type="component" value="Unassembled WGS sequence"/>
</dbReference>
<dbReference type="OrthoDB" id="6129008at2759"/>
<feature type="region of interest" description="Disordered" evidence="1">
    <location>
        <begin position="173"/>
        <end position="193"/>
    </location>
</feature>
<organism evidence="3 4">
    <name type="scientific">Lottia gigantea</name>
    <name type="common">Giant owl limpet</name>
    <dbReference type="NCBI Taxonomy" id="225164"/>
    <lineage>
        <taxon>Eukaryota</taxon>
        <taxon>Metazoa</taxon>
        <taxon>Spiralia</taxon>
        <taxon>Lophotrochozoa</taxon>
        <taxon>Mollusca</taxon>
        <taxon>Gastropoda</taxon>
        <taxon>Patellogastropoda</taxon>
        <taxon>Lottioidea</taxon>
        <taxon>Lottiidae</taxon>
        <taxon>Lottia</taxon>
    </lineage>
</organism>
<accession>V3ZIN1</accession>
<dbReference type="EMBL" id="KB203566">
    <property type="protein sequence ID" value="ESO84087.1"/>
    <property type="molecule type" value="Genomic_DNA"/>
</dbReference>
<reference evidence="3 4" key="1">
    <citation type="journal article" date="2013" name="Nature">
        <title>Insights into bilaterian evolution from three spiralian genomes.</title>
        <authorList>
            <person name="Simakov O."/>
            <person name="Marletaz F."/>
            <person name="Cho S.J."/>
            <person name="Edsinger-Gonzales E."/>
            <person name="Havlak P."/>
            <person name="Hellsten U."/>
            <person name="Kuo D.H."/>
            <person name="Larsson T."/>
            <person name="Lv J."/>
            <person name="Arendt D."/>
            <person name="Savage R."/>
            <person name="Osoegawa K."/>
            <person name="de Jong P."/>
            <person name="Grimwood J."/>
            <person name="Chapman J.A."/>
            <person name="Shapiro H."/>
            <person name="Aerts A."/>
            <person name="Otillar R.P."/>
            <person name="Terry A.Y."/>
            <person name="Boore J.L."/>
            <person name="Grigoriev I.V."/>
            <person name="Lindberg D.R."/>
            <person name="Seaver E.C."/>
            <person name="Weisblat D.A."/>
            <person name="Putnam N.H."/>
            <person name="Rokhsar D.S."/>
        </authorList>
    </citation>
    <scope>NUCLEOTIDE SEQUENCE [LARGE SCALE GENOMIC DNA]</scope>
</reference>
<keyword evidence="2" id="KW-0472">Membrane</keyword>
<keyword evidence="2" id="KW-0812">Transmembrane</keyword>
<evidence type="ECO:0000256" key="2">
    <source>
        <dbReference type="SAM" id="Phobius"/>
    </source>
</evidence>
<evidence type="ECO:0000256" key="1">
    <source>
        <dbReference type="SAM" id="MobiDB-lite"/>
    </source>
</evidence>
<name>V3ZIN1_LOTGI</name>
<dbReference type="RefSeq" id="XP_009065215.1">
    <property type="nucleotide sequence ID" value="XM_009066967.1"/>
</dbReference>
<sequence>MRKAGSHLNSRIQEFELWRKDGDFFRDGEYAKRRAKRRERVSSLEGDRRLKRWKKLYIPAVLGMMTGSFLTLASTVHGLGKNTIFWSSKEIFHVLGPVFLCSGLVFLVLAAACSHQEEEKLRIKLGLPSMFPQSMKTLPSEELTSITNISELESSHSLAEKLASKSKERPISRINSETFSNDGSVTSSFKDRDSFQPKYGPSLSKHNPNMHLKRSTRSVQSGNSIAPEIVFEVENETCRSESLTFKETDIDAYCAMINNEKQADIKSNPENSELLSNIDVPDQLLSNHIPSIQSNIPLIESKSQKLKSKELDSTEPEIEHNISETKKEKSRIYCFHRLVKAKDRFISSASETSSGYSSGTNMVDTEQFECFTSFDSEQDGDIIESCS</sequence>
<gene>
    <name evidence="3" type="ORF">LOTGIDRAFT_155410</name>
</gene>
<feature type="transmembrane region" description="Helical" evidence="2">
    <location>
        <begin position="56"/>
        <end position="79"/>
    </location>
</feature>
<dbReference type="KEGG" id="lgi:LOTGIDRAFT_155410"/>